<accession>A0A0N4VR76</accession>
<proteinExistence type="predicted"/>
<evidence type="ECO:0000313" key="3">
    <source>
        <dbReference type="Proteomes" id="UP000274131"/>
    </source>
</evidence>
<sequence>MNWKGNGGDKREWEKIKEDERPSTDAWAASCQDPCVGKVRPKRDFRFQVIQVRQGPKWFIWPSRRKNKSEEDIPKANNNNVTNNIAANVVNTSSRRSFNRNTKRSVNHVDEPTAQAATSNENDEVATVTAVPPNFNGAASEPTTRRLSAKIHKAKTEPITTSSTTSSTFKILSISKKWDSFGNTDDELEDVEKVMVVSCRQMSLNLEQPSQNLSASPPNNANQVR</sequence>
<name>A0A0N4VR76_ENTVE</name>
<dbReference type="WBParaSite" id="EVEC_0001353801-mRNA-1">
    <property type="protein sequence ID" value="EVEC_0001353801-mRNA-1"/>
    <property type="gene ID" value="EVEC_0001353801"/>
</dbReference>
<feature type="region of interest" description="Disordered" evidence="1">
    <location>
        <begin position="1"/>
        <end position="27"/>
    </location>
</feature>
<dbReference type="OrthoDB" id="5806033at2759"/>
<dbReference type="EMBL" id="UXUI01015849">
    <property type="protein sequence ID" value="VDD97921.1"/>
    <property type="molecule type" value="Genomic_DNA"/>
</dbReference>
<reference evidence="2 3" key="2">
    <citation type="submission" date="2018-10" db="EMBL/GenBank/DDBJ databases">
        <authorList>
            <consortium name="Pathogen Informatics"/>
        </authorList>
    </citation>
    <scope>NUCLEOTIDE SEQUENCE [LARGE SCALE GENOMIC DNA]</scope>
</reference>
<gene>
    <name evidence="2" type="ORF">EVEC_LOCUS12672</name>
</gene>
<keyword evidence="3" id="KW-1185">Reference proteome</keyword>
<organism evidence="4">
    <name type="scientific">Enterobius vermicularis</name>
    <name type="common">Human pinworm</name>
    <dbReference type="NCBI Taxonomy" id="51028"/>
    <lineage>
        <taxon>Eukaryota</taxon>
        <taxon>Metazoa</taxon>
        <taxon>Ecdysozoa</taxon>
        <taxon>Nematoda</taxon>
        <taxon>Chromadorea</taxon>
        <taxon>Rhabditida</taxon>
        <taxon>Spirurina</taxon>
        <taxon>Oxyuridomorpha</taxon>
        <taxon>Oxyuroidea</taxon>
        <taxon>Oxyuridae</taxon>
        <taxon>Enterobius</taxon>
    </lineage>
</organism>
<reference evidence="4" key="1">
    <citation type="submission" date="2017-02" db="UniProtKB">
        <authorList>
            <consortium name="WormBaseParasite"/>
        </authorList>
    </citation>
    <scope>IDENTIFICATION</scope>
</reference>
<evidence type="ECO:0000313" key="2">
    <source>
        <dbReference type="EMBL" id="VDD97921.1"/>
    </source>
</evidence>
<feature type="compositionally biased region" description="Basic and acidic residues" evidence="1">
    <location>
        <begin position="7"/>
        <end position="23"/>
    </location>
</feature>
<dbReference type="Proteomes" id="UP000274131">
    <property type="component" value="Unassembled WGS sequence"/>
</dbReference>
<protein>
    <submittedName>
        <fullName evidence="4">PWWP domain-containing protein</fullName>
    </submittedName>
</protein>
<evidence type="ECO:0000256" key="1">
    <source>
        <dbReference type="SAM" id="MobiDB-lite"/>
    </source>
</evidence>
<evidence type="ECO:0000313" key="4">
    <source>
        <dbReference type="WBParaSite" id="EVEC_0001353801-mRNA-1"/>
    </source>
</evidence>
<dbReference type="AlphaFoldDB" id="A0A0N4VR76"/>